<evidence type="ECO:0000256" key="4">
    <source>
        <dbReference type="ARBA" id="ARBA00022454"/>
    </source>
</evidence>
<dbReference type="PANTHER" id="PTHR14582">
    <property type="entry name" value="INNER KINETOCHORE SUBUNIT MAL2"/>
    <property type="match status" value="1"/>
</dbReference>
<dbReference type="EMBL" id="JAZHXJ010000007">
    <property type="protein sequence ID" value="KAL1883393.1"/>
    <property type="molecule type" value="Genomic_DNA"/>
</dbReference>
<evidence type="ECO:0000256" key="3">
    <source>
        <dbReference type="ARBA" id="ARBA00007321"/>
    </source>
</evidence>
<comment type="subcellular location">
    <subcellularLocation>
        <location evidence="2">Chromosome</location>
        <location evidence="2">Centromere</location>
    </subcellularLocation>
    <subcellularLocation>
        <location evidence="1">Nucleus</location>
    </subcellularLocation>
</comment>
<keyword evidence="6" id="KW-0137">Centromere</keyword>
<keyword evidence="4" id="KW-0158">Chromosome</keyword>
<comment type="similarity">
    <text evidence="3">Belongs to the CENP-O/MCM21 family.</text>
</comment>
<organism evidence="8 9">
    <name type="scientific">Phialemonium thermophilum</name>
    <dbReference type="NCBI Taxonomy" id="223376"/>
    <lineage>
        <taxon>Eukaryota</taxon>
        <taxon>Fungi</taxon>
        <taxon>Dikarya</taxon>
        <taxon>Ascomycota</taxon>
        <taxon>Pezizomycotina</taxon>
        <taxon>Sordariomycetes</taxon>
        <taxon>Sordariomycetidae</taxon>
        <taxon>Cephalothecales</taxon>
        <taxon>Cephalothecaceae</taxon>
        <taxon>Phialemonium</taxon>
    </lineage>
</organism>
<evidence type="ECO:0000256" key="6">
    <source>
        <dbReference type="ARBA" id="ARBA00023328"/>
    </source>
</evidence>
<gene>
    <name evidence="8" type="ORF">VTK73DRAFT_8960</name>
</gene>
<evidence type="ECO:0000313" key="9">
    <source>
        <dbReference type="Proteomes" id="UP001586593"/>
    </source>
</evidence>
<evidence type="ECO:0000256" key="1">
    <source>
        <dbReference type="ARBA" id="ARBA00004123"/>
    </source>
</evidence>
<sequence>MATSLEDEIGDLKRRVDTLQYQLKVQISSLLLSESTHTLVTTHAPASSVSGVNRRARKDCSHQKLLLQISAQRAYRQECLYRTCASVTTFKVHDPDPNAVGDGSVLGIRLEIVRRGRFLRPYYVLLSRPYGEGDLPDSEGGVGGNEDDEVTRRKQYLRVHRHTIPPSIPLGGLAARYLPPPPVLQQQGGNDEDDAANARPPTARRQDLSKFIRALRRELVRYHNRMGMITDLRRAVGLANSSTAAQSRVPFQIVDISPADTEAKQIKIDWADGRVGRLLVDDDGKIIKFVTVGETGRDRESERQFLKGSTSLEDIARRLNAEGGLVS</sequence>
<reference evidence="8 9" key="1">
    <citation type="journal article" date="2024" name="Commun. Biol.">
        <title>Comparative genomic analysis of thermophilic fungi reveals convergent evolutionary adaptations and gene losses.</title>
        <authorList>
            <person name="Steindorff A.S."/>
            <person name="Aguilar-Pontes M.V."/>
            <person name="Robinson A.J."/>
            <person name="Andreopoulos B."/>
            <person name="LaButti K."/>
            <person name="Kuo A."/>
            <person name="Mondo S."/>
            <person name="Riley R."/>
            <person name="Otillar R."/>
            <person name="Haridas S."/>
            <person name="Lipzen A."/>
            <person name="Grimwood J."/>
            <person name="Schmutz J."/>
            <person name="Clum A."/>
            <person name="Reid I.D."/>
            <person name="Moisan M.C."/>
            <person name="Butler G."/>
            <person name="Nguyen T.T.M."/>
            <person name="Dewar K."/>
            <person name="Conant G."/>
            <person name="Drula E."/>
            <person name="Henrissat B."/>
            <person name="Hansel C."/>
            <person name="Singer S."/>
            <person name="Hutchinson M.I."/>
            <person name="de Vries R.P."/>
            <person name="Natvig D.O."/>
            <person name="Powell A.J."/>
            <person name="Tsang A."/>
            <person name="Grigoriev I.V."/>
        </authorList>
    </citation>
    <scope>NUCLEOTIDE SEQUENCE [LARGE SCALE GENOMIC DNA]</scope>
    <source>
        <strain evidence="8 9">ATCC 24622</strain>
    </source>
</reference>
<name>A0ABR3Y6E9_9PEZI</name>
<evidence type="ECO:0000256" key="7">
    <source>
        <dbReference type="SAM" id="MobiDB-lite"/>
    </source>
</evidence>
<dbReference type="PANTHER" id="PTHR14582:SF1">
    <property type="entry name" value="CENTROMERE PROTEIN O"/>
    <property type="match status" value="1"/>
</dbReference>
<proteinExistence type="inferred from homology"/>
<comment type="caution">
    <text evidence="8">The sequence shown here is derived from an EMBL/GenBank/DDBJ whole genome shotgun (WGS) entry which is preliminary data.</text>
</comment>
<keyword evidence="9" id="KW-1185">Reference proteome</keyword>
<dbReference type="InterPro" id="IPR018464">
    <property type="entry name" value="CENP-O"/>
</dbReference>
<evidence type="ECO:0000256" key="5">
    <source>
        <dbReference type="ARBA" id="ARBA00023242"/>
    </source>
</evidence>
<accession>A0ABR3Y6E9</accession>
<dbReference type="Proteomes" id="UP001586593">
    <property type="component" value="Unassembled WGS sequence"/>
</dbReference>
<keyword evidence="5" id="KW-0539">Nucleus</keyword>
<evidence type="ECO:0000313" key="8">
    <source>
        <dbReference type="EMBL" id="KAL1883393.1"/>
    </source>
</evidence>
<protein>
    <recommendedName>
        <fullName evidence="10">Cenp-O kinetochore centromere component</fullName>
    </recommendedName>
</protein>
<evidence type="ECO:0000256" key="2">
    <source>
        <dbReference type="ARBA" id="ARBA00004584"/>
    </source>
</evidence>
<feature type="region of interest" description="Disordered" evidence="7">
    <location>
        <begin position="180"/>
        <end position="204"/>
    </location>
</feature>
<evidence type="ECO:0008006" key="10">
    <source>
        <dbReference type="Google" id="ProtNLM"/>
    </source>
</evidence>
<dbReference type="Pfam" id="PF09496">
    <property type="entry name" value="CENP-O"/>
    <property type="match status" value="1"/>
</dbReference>